<dbReference type="PANTHER" id="PTHR42895:SF1">
    <property type="entry name" value="IRON-SULFUR CLUSTER PROTEIN"/>
    <property type="match status" value="1"/>
</dbReference>
<dbReference type="Pfam" id="PF17651">
    <property type="entry name" value="Raco_middle"/>
    <property type="match status" value="1"/>
</dbReference>
<dbReference type="PANTHER" id="PTHR42895">
    <property type="entry name" value="IRON-SULFUR CLUSTER-BINDING PROTEIN-RELATED"/>
    <property type="match status" value="1"/>
</dbReference>
<dbReference type="InterPro" id="IPR042259">
    <property type="entry name" value="Raco-like_middle_sf"/>
</dbReference>
<protein>
    <submittedName>
        <fullName evidence="3">DUF4445 domain-containing protein</fullName>
    </submittedName>
</protein>
<reference evidence="3" key="1">
    <citation type="journal article" date="2020" name="mSystems">
        <title>Genome- and Community-Level Interaction Insights into Carbon Utilization and Element Cycling Functions of Hydrothermarchaeota in Hydrothermal Sediment.</title>
        <authorList>
            <person name="Zhou Z."/>
            <person name="Liu Y."/>
            <person name="Xu W."/>
            <person name="Pan J."/>
            <person name="Luo Z.H."/>
            <person name="Li M."/>
        </authorList>
    </citation>
    <scope>NUCLEOTIDE SEQUENCE [LARGE SCALE GENOMIC DNA]</scope>
    <source>
        <strain evidence="3">SpSt-605</strain>
    </source>
</reference>
<accession>A0A832GQU5</accession>
<feature type="domain" description="RACo-like middle region" evidence="2">
    <location>
        <begin position="85"/>
        <end position="240"/>
    </location>
</feature>
<dbReference type="AlphaFoldDB" id="A0A832GQU5"/>
<evidence type="ECO:0000313" key="3">
    <source>
        <dbReference type="EMBL" id="HGV55430.1"/>
    </source>
</evidence>
<organism evidence="3">
    <name type="scientific">Caldimicrobium thiodismutans</name>
    <dbReference type="NCBI Taxonomy" id="1653476"/>
    <lineage>
        <taxon>Bacteria</taxon>
        <taxon>Pseudomonadati</taxon>
        <taxon>Thermodesulfobacteriota</taxon>
        <taxon>Thermodesulfobacteria</taxon>
        <taxon>Thermodesulfobacteriales</taxon>
        <taxon>Thermodesulfobacteriaceae</taxon>
        <taxon>Caldimicrobium</taxon>
    </lineage>
</organism>
<dbReference type="InterPro" id="IPR041414">
    <property type="entry name" value="Raco-like_middle"/>
</dbReference>
<sequence>MPPTVQLLSIKPDKPQLGKNNFDTERLLASLASFTDLQRLYIEKSLWARLPHLLRKRDALYALIVKEEDRDYLCELFIEKPKRVLGCAIDLGSTTIAFYLYDFLSTNLVEEHSIYNPQIELGEDILTRLHLARKEENLKYIREITLKAINQELKRFSSEDIYYCSICGNTAMTHFLLGLPVNYLIVEPYVPVIKWIPPLKARDLGLELHPEARVFVFPLAGTYFGGDLVAGLYEVELHKKEGFSFYLDVGTNAEVVLGNRDFLLACAGAAGPALEGGIFECGTRAMPGAIEHFTIKVKDKKIGYKTIGGEKPLGFCGSAVITLMAETFLEGILTPEGKLKRELFPERIREIDGERILLLVDEVETANKKPIYIKESEIKSFLRSKGAMYTILSLLCEKIGLTFKDIESFYVAGSFGNHIDVASAVILGMLPEEALSKSYALGNSAGRGALKFLKEANFEEIRRIVDSITYIELNVEPRFMELLTGALIIPHVNMENFPWVQKLIEERRGCFSAS</sequence>
<dbReference type="Gene3D" id="3.30.420.480">
    <property type="entry name" value="Domain of unknown function (DUF4445)"/>
    <property type="match status" value="1"/>
</dbReference>
<proteinExistence type="predicted"/>
<gene>
    <name evidence="3" type="ORF">ENT73_05020</name>
</gene>
<dbReference type="InterPro" id="IPR027980">
    <property type="entry name" value="RACo_C"/>
</dbReference>
<name>A0A832GQU5_9BACT</name>
<evidence type="ECO:0000259" key="2">
    <source>
        <dbReference type="Pfam" id="PF17651"/>
    </source>
</evidence>
<dbReference type="InterPro" id="IPR052911">
    <property type="entry name" value="Corrinoid_activation_enz"/>
</dbReference>
<evidence type="ECO:0000259" key="1">
    <source>
        <dbReference type="Pfam" id="PF14574"/>
    </source>
</evidence>
<dbReference type="Pfam" id="PF14574">
    <property type="entry name" value="RACo_C_ter"/>
    <property type="match status" value="1"/>
</dbReference>
<comment type="caution">
    <text evidence="3">The sequence shown here is derived from an EMBL/GenBank/DDBJ whole genome shotgun (WGS) entry which is preliminary data.</text>
</comment>
<dbReference type="EMBL" id="DSZU01000086">
    <property type="protein sequence ID" value="HGV55430.1"/>
    <property type="molecule type" value="Genomic_DNA"/>
</dbReference>
<feature type="domain" description="RACo C-terminal" evidence="1">
    <location>
        <begin position="244"/>
        <end position="500"/>
    </location>
</feature>